<feature type="transmembrane region" description="Helical" evidence="8">
    <location>
        <begin position="88"/>
        <end position="110"/>
    </location>
</feature>
<dbReference type="Proteomes" id="UP000317093">
    <property type="component" value="Chromosome"/>
</dbReference>
<evidence type="ECO:0000256" key="6">
    <source>
        <dbReference type="ARBA" id="ARBA00022989"/>
    </source>
</evidence>
<name>A0A518B937_9BACT</name>
<dbReference type="KEGG" id="knv:Pan216_43370"/>
<feature type="transmembrane region" description="Helical" evidence="8">
    <location>
        <begin position="448"/>
        <end position="468"/>
    </location>
</feature>
<dbReference type="PROSITE" id="PS51202">
    <property type="entry name" value="RCK_C"/>
    <property type="match status" value="1"/>
</dbReference>
<dbReference type="Gene3D" id="3.30.70.1450">
    <property type="entry name" value="Regulator of K+ conductance, C-terminal domain"/>
    <property type="match status" value="1"/>
</dbReference>
<feature type="transmembrane region" description="Helical" evidence="8">
    <location>
        <begin position="357"/>
        <end position="377"/>
    </location>
</feature>
<feature type="transmembrane region" description="Helical" evidence="8">
    <location>
        <begin position="7"/>
        <end position="26"/>
    </location>
</feature>
<feature type="transmembrane region" description="Helical" evidence="8">
    <location>
        <begin position="475"/>
        <end position="495"/>
    </location>
</feature>
<dbReference type="RefSeq" id="WP_145260952.1">
    <property type="nucleotide sequence ID" value="NZ_CP036279.1"/>
</dbReference>
<feature type="transmembrane region" description="Helical" evidence="8">
    <location>
        <begin position="417"/>
        <end position="436"/>
    </location>
</feature>
<dbReference type="InterPro" id="IPR006037">
    <property type="entry name" value="RCK_C"/>
</dbReference>
<evidence type="ECO:0000256" key="4">
    <source>
        <dbReference type="ARBA" id="ARBA00022475"/>
    </source>
</evidence>
<feature type="domain" description="RCK C-terminal" evidence="9">
    <location>
        <begin position="265"/>
        <end position="347"/>
    </location>
</feature>
<evidence type="ECO:0000256" key="8">
    <source>
        <dbReference type="SAM" id="Phobius"/>
    </source>
</evidence>
<comment type="similarity">
    <text evidence="2">Belongs to the AAE transporter (TC 2.A.81) family.</text>
</comment>
<dbReference type="GO" id="GO:0008324">
    <property type="term" value="F:monoatomic cation transmembrane transporter activity"/>
    <property type="evidence" value="ECO:0007669"/>
    <property type="project" value="InterPro"/>
</dbReference>
<dbReference type="InterPro" id="IPR006512">
    <property type="entry name" value="YidE_YbjL"/>
</dbReference>
<dbReference type="GO" id="GO:0005886">
    <property type="term" value="C:plasma membrane"/>
    <property type="evidence" value="ECO:0007669"/>
    <property type="project" value="UniProtKB-SubCell"/>
</dbReference>
<dbReference type="InterPro" id="IPR036721">
    <property type="entry name" value="RCK_C_sf"/>
</dbReference>
<evidence type="ECO:0000256" key="5">
    <source>
        <dbReference type="ARBA" id="ARBA00022692"/>
    </source>
</evidence>
<feature type="transmembrane region" description="Helical" evidence="8">
    <location>
        <begin position="58"/>
        <end position="76"/>
    </location>
</feature>
<dbReference type="PANTHER" id="PTHR30445:SF3">
    <property type="entry name" value="TRANSPORT PROTEIN YIDE-RELATED"/>
    <property type="match status" value="1"/>
</dbReference>
<evidence type="ECO:0000256" key="2">
    <source>
        <dbReference type="ARBA" id="ARBA00009854"/>
    </source>
</evidence>
<keyword evidence="6 8" id="KW-1133">Transmembrane helix</keyword>
<proteinExistence type="inferred from homology"/>
<comment type="subcellular location">
    <subcellularLocation>
        <location evidence="1">Cell membrane</location>
        <topology evidence="1">Multi-pass membrane protein</topology>
    </subcellularLocation>
</comment>
<dbReference type="PANTHER" id="PTHR30445">
    <property type="entry name" value="K(+)_H(+) ANTIPORTER SUBUNIT KHTT"/>
    <property type="match status" value="1"/>
</dbReference>
<protein>
    <submittedName>
        <fullName evidence="10">Aspartate/alanine antiporter</fullName>
    </submittedName>
</protein>
<feature type="transmembrane region" description="Helical" evidence="8">
    <location>
        <begin position="147"/>
        <end position="167"/>
    </location>
</feature>
<organism evidence="10 11">
    <name type="scientific">Kolteria novifilia</name>
    <dbReference type="NCBI Taxonomy" id="2527975"/>
    <lineage>
        <taxon>Bacteria</taxon>
        <taxon>Pseudomonadati</taxon>
        <taxon>Planctomycetota</taxon>
        <taxon>Planctomycetia</taxon>
        <taxon>Kolteriales</taxon>
        <taxon>Kolteriaceae</taxon>
        <taxon>Kolteria</taxon>
    </lineage>
</organism>
<keyword evidence="7 8" id="KW-0472">Membrane</keyword>
<accession>A0A518B937</accession>
<evidence type="ECO:0000313" key="10">
    <source>
        <dbReference type="EMBL" id="QDU63457.1"/>
    </source>
</evidence>
<feature type="transmembrane region" description="Helical" evidence="8">
    <location>
        <begin position="383"/>
        <end position="405"/>
    </location>
</feature>
<sequence length="537" mass="57047">MDSIQQYLASQPAVTLFVIMAVGLLVGHIKLAGFSLGPSGVLFVALAFGHFQIILPQVLTGLGTVLFVYAVGLQAGPRFVSAFRRRGITLASITLITLIGTALAAVLVAYPLGIKPALVSGLFAGALTSTPGLAASLETLQTPDVSVGYGIAYPFGILGIVVFAQLLPRWLDLDLKASAAELEASQKPPRVTSAWFRVINAQLAGLTVREIGDALPQGVVLCRISNEGTIRAALHDVNLDSNTLVRATGTVDQLRRLEFLLGPRSDDYEEPRSTITSRDLVVTEQAVTGQTLHEMRFNQRYGVNISRLWRDEFEVVPDKNTRLEYGDIIRIVGDVHDCERIGPLVGHSERRIQETRFLPFSLGIVLGVIIGAIPMTLPGGTTAKLGMAGGPLFAGLVLGHLGHLGSMSFRVPFAAKFFIREAGLMMFLAGAGTSAGQDFVSVVAREGITLFLAGAVMTVVPLLIAFPLAHYVFRLDILTALGGICGAMTSTPGLGAVCEAADSESPALAYATVYPIALIAVTILAPLLPTIIEQWGR</sequence>
<evidence type="ECO:0000256" key="7">
    <source>
        <dbReference type="ARBA" id="ARBA00023136"/>
    </source>
</evidence>
<keyword evidence="5 8" id="KW-0812">Transmembrane</keyword>
<reference evidence="10 11" key="1">
    <citation type="submission" date="2019-02" db="EMBL/GenBank/DDBJ databases">
        <title>Deep-cultivation of Planctomycetes and their phenomic and genomic characterization uncovers novel biology.</title>
        <authorList>
            <person name="Wiegand S."/>
            <person name="Jogler M."/>
            <person name="Boedeker C."/>
            <person name="Pinto D."/>
            <person name="Vollmers J."/>
            <person name="Rivas-Marin E."/>
            <person name="Kohn T."/>
            <person name="Peeters S.H."/>
            <person name="Heuer A."/>
            <person name="Rast P."/>
            <person name="Oberbeckmann S."/>
            <person name="Bunk B."/>
            <person name="Jeske O."/>
            <person name="Meyerdierks A."/>
            <person name="Storesund J.E."/>
            <person name="Kallscheuer N."/>
            <person name="Luecker S."/>
            <person name="Lage O.M."/>
            <person name="Pohl T."/>
            <person name="Merkel B.J."/>
            <person name="Hornburger P."/>
            <person name="Mueller R.-W."/>
            <person name="Bruemmer F."/>
            <person name="Labrenz M."/>
            <person name="Spormann A.M."/>
            <person name="Op den Camp H."/>
            <person name="Overmann J."/>
            <person name="Amann R."/>
            <person name="Jetten M.S.M."/>
            <person name="Mascher T."/>
            <person name="Medema M.H."/>
            <person name="Devos D.P."/>
            <person name="Kaster A.-K."/>
            <person name="Ovreas L."/>
            <person name="Rohde M."/>
            <person name="Galperin M.Y."/>
            <person name="Jogler C."/>
        </authorList>
    </citation>
    <scope>NUCLEOTIDE SEQUENCE [LARGE SCALE GENOMIC DNA]</scope>
    <source>
        <strain evidence="10 11">Pan216</strain>
    </source>
</reference>
<evidence type="ECO:0000256" key="1">
    <source>
        <dbReference type="ARBA" id="ARBA00004651"/>
    </source>
</evidence>
<dbReference type="GO" id="GO:0006813">
    <property type="term" value="P:potassium ion transport"/>
    <property type="evidence" value="ECO:0007669"/>
    <property type="project" value="InterPro"/>
</dbReference>
<dbReference type="AlphaFoldDB" id="A0A518B937"/>
<dbReference type="OrthoDB" id="9155749at2"/>
<evidence type="ECO:0000259" key="9">
    <source>
        <dbReference type="PROSITE" id="PS51202"/>
    </source>
</evidence>
<keyword evidence="11" id="KW-1185">Reference proteome</keyword>
<evidence type="ECO:0000313" key="11">
    <source>
        <dbReference type="Proteomes" id="UP000317093"/>
    </source>
</evidence>
<dbReference type="InterPro" id="IPR050144">
    <property type="entry name" value="AAE_transporter"/>
</dbReference>
<gene>
    <name evidence="10" type="primary">aspT</name>
    <name evidence="10" type="ORF">Pan216_43370</name>
</gene>
<keyword evidence="3" id="KW-0813">Transport</keyword>
<evidence type="ECO:0000256" key="3">
    <source>
        <dbReference type="ARBA" id="ARBA00022448"/>
    </source>
</evidence>
<dbReference type="SUPFAM" id="SSF116726">
    <property type="entry name" value="TrkA C-terminal domain-like"/>
    <property type="match status" value="1"/>
</dbReference>
<dbReference type="Pfam" id="PF06826">
    <property type="entry name" value="Asp-Al_Ex"/>
    <property type="match status" value="2"/>
</dbReference>
<dbReference type="EMBL" id="CP036279">
    <property type="protein sequence ID" value="QDU63457.1"/>
    <property type="molecule type" value="Genomic_DNA"/>
</dbReference>
<keyword evidence="4" id="KW-1003">Cell membrane</keyword>
<dbReference type="NCBIfam" id="TIGR01625">
    <property type="entry name" value="YidE_YbjL_dupl"/>
    <property type="match status" value="2"/>
</dbReference>
<dbReference type="Pfam" id="PF02080">
    <property type="entry name" value="TrkA_C"/>
    <property type="match status" value="1"/>
</dbReference>
<feature type="transmembrane region" description="Helical" evidence="8">
    <location>
        <begin position="507"/>
        <end position="528"/>
    </location>
</feature>